<evidence type="ECO:0000256" key="1">
    <source>
        <dbReference type="SAM" id="Phobius"/>
    </source>
</evidence>
<keyword evidence="1" id="KW-0812">Transmembrane</keyword>
<gene>
    <name evidence="2" type="ORF">B0H16DRAFT_1731054</name>
</gene>
<comment type="caution">
    <text evidence="2">The sequence shown here is derived from an EMBL/GenBank/DDBJ whole genome shotgun (WGS) entry which is preliminary data.</text>
</comment>
<keyword evidence="3" id="KW-1185">Reference proteome</keyword>
<evidence type="ECO:0000313" key="3">
    <source>
        <dbReference type="Proteomes" id="UP001215598"/>
    </source>
</evidence>
<protein>
    <submittedName>
        <fullName evidence="2">Uncharacterized protein</fullName>
    </submittedName>
</protein>
<proteinExistence type="predicted"/>
<sequence length="208" mass="23616">MSEAALVLWLLSPVLDNTLRYTILSLSLALLVAYLVRYYTPWHMVLRLEITIKTLRNTLNHAKAKCPMDLQLTKLTEMGCQLTQVEVSVSGIRGQLLDIGSLSTWKKYFQGLRGIFKTITERVKDLQTSVLRIVEGEHERQLRLRVEEECGIFNALMGHVEDVGLVRRRRPSIPVYTHYVDYTIVPGPLQIPIAELTVAVFALAAVEL</sequence>
<dbReference type="EMBL" id="JARKIB010000124">
    <property type="protein sequence ID" value="KAJ7735930.1"/>
    <property type="molecule type" value="Genomic_DNA"/>
</dbReference>
<organism evidence="2 3">
    <name type="scientific">Mycena metata</name>
    <dbReference type="NCBI Taxonomy" id="1033252"/>
    <lineage>
        <taxon>Eukaryota</taxon>
        <taxon>Fungi</taxon>
        <taxon>Dikarya</taxon>
        <taxon>Basidiomycota</taxon>
        <taxon>Agaricomycotina</taxon>
        <taxon>Agaricomycetes</taxon>
        <taxon>Agaricomycetidae</taxon>
        <taxon>Agaricales</taxon>
        <taxon>Marasmiineae</taxon>
        <taxon>Mycenaceae</taxon>
        <taxon>Mycena</taxon>
    </lineage>
</organism>
<reference evidence="2" key="1">
    <citation type="submission" date="2023-03" db="EMBL/GenBank/DDBJ databases">
        <title>Massive genome expansion in bonnet fungi (Mycena s.s.) driven by repeated elements and novel gene families across ecological guilds.</title>
        <authorList>
            <consortium name="Lawrence Berkeley National Laboratory"/>
            <person name="Harder C.B."/>
            <person name="Miyauchi S."/>
            <person name="Viragh M."/>
            <person name="Kuo A."/>
            <person name="Thoen E."/>
            <person name="Andreopoulos B."/>
            <person name="Lu D."/>
            <person name="Skrede I."/>
            <person name="Drula E."/>
            <person name="Henrissat B."/>
            <person name="Morin E."/>
            <person name="Kohler A."/>
            <person name="Barry K."/>
            <person name="LaButti K."/>
            <person name="Morin E."/>
            <person name="Salamov A."/>
            <person name="Lipzen A."/>
            <person name="Mereny Z."/>
            <person name="Hegedus B."/>
            <person name="Baldrian P."/>
            <person name="Stursova M."/>
            <person name="Weitz H."/>
            <person name="Taylor A."/>
            <person name="Grigoriev I.V."/>
            <person name="Nagy L.G."/>
            <person name="Martin F."/>
            <person name="Kauserud H."/>
        </authorList>
    </citation>
    <scope>NUCLEOTIDE SEQUENCE</scope>
    <source>
        <strain evidence="2">CBHHK182m</strain>
    </source>
</reference>
<evidence type="ECO:0000313" key="2">
    <source>
        <dbReference type="EMBL" id="KAJ7735930.1"/>
    </source>
</evidence>
<keyword evidence="1" id="KW-0472">Membrane</keyword>
<feature type="transmembrane region" description="Helical" evidence="1">
    <location>
        <begin position="20"/>
        <end position="39"/>
    </location>
</feature>
<dbReference type="Proteomes" id="UP001215598">
    <property type="component" value="Unassembled WGS sequence"/>
</dbReference>
<dbReference type="AlphaFoldDB" id="A0AAD7I7Z7"/>
<keyword evidence="1" id="KW-1133">Transmembrane helix</keyword>
<accession>A0AAD7I7Z7</accession>
<name>A0AAD7I7Z7_9AGAR</name>